<dbReference type="Gene3D" id="1.10.10.10">
    <property type="entry name" value="Winged helix-like DNA-binding domain superfamily/Winged helix DNA-binding domain"/>
    <property type="match status" value="1"/>
</dbReference>
<dbReference type="CDD" id="cd00130">
    <property type="entry name" value="PAS"/>
    <property type="match status" value="2"/>
</dbReference>
<feature type="domain" description="PAS" evidence="1">
    <location>
        <begin position="598"/>
        <end position="669"/>
    </location>
</feature>
<dbReference type="InterPro" id="IPR011991">
    <property type="entry name" value="ArsR-like_HTH"/>
</dbReference>
<evidence type="ECO:0000259" key="2">
    <source>
        <dbReference type="PROSITE" id="PS50113"/>
    </source>
</evidence>
<reference evidence="3 4" key="1">
    <citation type="journal article" date="2009" name="Stand. Genomic Sci.">
        <title>Complete genome sequence of Methanocorpusculum labreanum type strain Z.</title>
        <authorList>
            <person name="Anderson I.J."/>
            <person name="Sieprawska-Lupa M."/>
            <person name="Goltsman E."/>
            <person name="Lapidus A."/>
            <person name="Copeland A."/>
            <person name="Glavina Del Rio T."/>
            <person name="Tice H."/>
            <person name="Dalin E."/>
            <person name="Barry K."/>
            <person name="Pitluck S."/>
            <person name="Hauser L."/>
            <person name="Land M."/>
            <person name="Lucas S."/>
            <person name="Richardson P."/>
            <person name="Whitman W.B."/>
            <person name="Kyrpides N.C."/>
        </authorList>
    </citation>
    <scope>NUCLEOTIDE SEQUENCE [LARGE SCALE GENOMIC DNA]</scope>
    <source>
        <strain evidence="4">ATCC 43576 / DSM 4855 / Z</strain>
    </source>
</reference>
<dbReference type="eggNOG" id="arCOG06253">
    <property type="taxonomic scope" value="Archaea"/>
</dbReference>
<dbReference type="RefSeq" id="WP_011832578.1">
    <property type="nucleotide sequence ID" value="NC_008942.1"/>
</dbReference>
<proteinExistence type="predicted"/>
<dbReference type="InterPro" id="IPR013655">
    <property type="entry name" value="PAS_fold_3"/>
</dbReference>
<dbReference type="SUPFAM" id="SSF46785">
    <property type="entry name" value="Winged helix' DNA-binding domain"/>
    <property type="match status" value="1"/>
</dbReference>
<dbReference type="SUPFAM" id="SSF55781">
    <property type="entry name" value="GAF domain-like"/>
    <property type="match status" value="1"/>
</dbReference>
<dbReference type="InterPro" id="IPR013767">
    <property type="entry name" value="PAS_fold"/>
</dbReference>
<evidence type="ECO:0000313" key="3">
    <source>
        <dbReference type="EMBL" id="ABN06377.1"/>
    </source>
</evidence>
<feature type="domain" description="PAC" evidence="2">
    <location>
        <begin position="264"/>
        <end position="317"/>
    </location>
</feature>
<dbReference type="InterPro" id="IPR005471">
    <property type="entry name" value="Tscrpt_reg_IclR_N"/>
</dbReference>
<evidence type="ECO:0000313" key="4">
    <source>
        <dbReference type="Proteomes" id="UP000000365"/>
    </source>
</evidence>
<dbReference type="OrthoDB" id="3369at2157"/>
<dbReference type="AlphaFoldDB" id="A2SPX1"/>
<dbReference type="eggNOG" id="arCOG03931">
    <property type="taxonomic scope" value="Archaea"/>
</dbReference>
<dbReference type="EMBL" id="CP000559">
    <property type="protein sequence ID" value="ABN06377.1"/>
    <property type="molecule type" value="Genomic_DNA"/>
</dbReference>
<dbReference type="PROSITE" id="PS50112">
    <property type="entry name" value="PAS"/>
    <property type="match status" value="2"/>
</dbReference>
<feature type="domain" description="PAS" evidence="1">
    <location>
        <begin position="190"/>
        <end position="260"/>
    </location>
</feature>
<dbReference type="InterPro" id="IPR000700">
    <property type="entry name" value="PAS-assoc_C"/>
</dbReference>
<dbReference type="InterPro" id="IPR036390">
    <property type="entry name" value="WH_DNA-bd_sf"/>
</dbReference>
<name>A2SPX1_METLZ</name>
<dbReference type="SMART" id="SM00091">
    <property type="entry name" value="PAS"/>
    <property type="match status" value="4"/>
</dbReference>
<dbReference type="eggNOG" id="arCOG02338">
    <property type="taxonomic scope" value="Archaea"/>
</dbReference>
<organism evidence="3 4">
    <name type="scientific">Methanocorpusculum labreanum (strain ATCC 43576 / DSM 4855 / Z)</name>
    <dbReference type="NCBI Taxonomy" id="410358"/>
    <lineage>
        <taxon>Archaea</taxon>
        <taxon>Methanobacteriati</taxon>
        <taxon>Methanobacteriota</taxon>
        <taxon>Stenosarchaea group</taxon>
        <taxon>Methanomicrobia</taxon>
        <taxon>Methanomicrobiales</taxon>
        <taxon>Methanocorpusculaceae</taxon>
        <taxon>Methanocorpusculum</taxon>
    </lineage>
</organism>
<dbReference type="GeneID" id="4795735"/>
<dbReference type="PANTHER" id="PTHR44757">
    <property type="entry name" value="DIGUANYLATE CYCLASE DGCP"/>
    <property type="match status" value="1"/>
</dbReference>
<dbReference type="Pfam" id="PF00989">
    <property type="entry name" value="PAS"/>
    <property type="match status" value="1"/>
</dbReference>
<dbReference type="PROSITE" id="PS50113">
    <property type="entry name" value="PAC"/>
    <property type="match status" value="1"/>
</dbReference>
<dbReference type="Pfam" id="PF08447">
    <property type="entry name" value="PAS_3"/>
    <property type="match status" value="1"/>
</dbReference>
<dbReference type="Pfam" id="PF08448">
    <property type="entry name" value="PAS_4"/>
    <property type="match status" value="2"/>
</dbReference>
<dbReference type="Pfam" id="PF09339">
    <property type="entry name" value="HTH_IclR"/>
    <property type="match status" value="1"/>
</dbReference>
<dbReference type="GO" id="GO:0006355">
    <property type="term" value="P:regulation of DNA-templated transcription"/>
    <property type="evidence" value="ECO:0007669"/>
    <property type="project" value="InterPro"/>
</dbReference>
<dbReference type="Proteomes" id="UP000000365">
    <property type="component" value="Chromosome"/>
</dbReference>
<keyword evidence="4" id="KW-1185">Reference proteome</keyword>
<gene>
    <name evidence="3" type="ordered locus">Mlab_0201</name>
</gene>
<sequence>MVEQTGEFSEILTLLRENPRGMSVTEIADATHLNRNTIARYMDNLLVSGRVEMRTFGKAKVFFLSKRVPVSAMLNLSSEMVLLIDADLKVIQANESLVSFLSAEADDIVGKYVYDSACKTFCNDVLTDQIRAALQGETVRSELRLLKNGTDCYLDQRIYPMVLPDGRPGVTVVWDDITENVNSADALEQSEAMFRRLVETIHDVIWSLDENFCIQYISPQITNVTGYSPEELTGRKFSEFMPAGAAARFNWELASAVSRENGFMLPEFPFICKDKRKIYCEFSGSPVLLEEDSIFLGYNGALRDVTDRRDAELGAKRWKRFLDGVMNNIPAIITVIGMESREYYYVNKSAEKFLQKSRAELSQMTSKEILAKIGSIRLTEAHDTVALTGKEARVFEDRIVVNGETRYISAQVIPMNLSVDRQYLLTIVNDITEEDADRQRQMMSRELAFILEGVSSTKEMWDPLLDMLPKISGFESVAVYQLSIFDDYTMFRSRNGRFAPAIHTNSMIHRIIRKGEPVIFDKHRMKLLPENTVSPMDQAKSLVLMPVLFEGRAVACVILGSKTALAPDTVRRTLLLSTAFQISTVASRCLVQEKLQRERDRTRSYLDVAGVLLVAVNRDGNVEMLNKYGTKILGYTEAELMGRNWFTTVIPEKARQRRIDGFQKLIAGNFHEDDYVYEGVVRCKDGTEKNLRWRNTPVREECGSISGIVSSGEVV</sequence>
<dbReference type="NCBIfam" id="TIGR00229">
    <property type="entry name" value="sensory_box"/>
    <property type="match status" value="2"/>
</dbReference>
<dbReference type="InterPro" id="IPR013656">
    <property type="entry name" value="PAS_4"/>
</dbReference>
<dbReference type="Gene3D" id="3.30.450.20">
    <property type="entry name" value="PAS domain"/>
    <property type="match status" value="4"/>
</dbReference>
<dbReference type="HOGENOM" id="CLU_023904_0_0_2"/>
<dbReference type="GO" id="GO:0003677">
    <property type="term" value="F:DNA binding"/>
    <property type="evidence" value="ECO:0007669"/>
    <property type="project" value="InterPro"/>
</dbReference>
<accession>A2SPX1</accession>
<protein>
    <submittedName>
        <fullName evidence="3">Putative PAS/PAC sensor protein</fullName>
    </submittedName>
</protein>
<evidence type="ECO:0000259" key="1">
    <source>
        <dbReference type="PROSITE" id="PS50112"/>
    </source>
</evidence>
<dbReference type="InterPro" id="IPR000014">
    <property type="entry name" value="PAS"/>
</dbReference>
<dbReference type="InterPro" id="IPR035965">
    <property type="entry name" value="PAS-like_dom_sf"/>
</dbReference>
<dbReference type="PANTHER" id="PTHR44757:SF10">
    <property type="entry name" value="MEMBRANE PROTEIN"/>
    <property type="match status" value="1"/>
</dbReference>
<dbReference type="InterPro" id="IPR052155">
    <property type="entry name" value="Biofilm_reg_signaling"/>
</dbReference>
<dbReference type="InterPro" id="IPR036388">
    <property type="entry name" value="WH-like_DNA-bd_sf"/>
</dbReference>
<dbReference type="KEGG" id="mla:Mlab_0201"/>
<dbReference type="CDD" id="cd00090">
    <property type="entry name" value="HTH_ARSR"/>
    <property type="match status" value="1"/>
</dbReference>
<dbReference type="SUPFAM" id="SSF55785">
    <property type="entry name" value="PYP-like sensor domain (PAS domain)"/>
    <property type="match status" value="4"/>
</dbReference>